<evidence type="ECO:0000256" key="4">
    <source>
        <dbReference type="ARBA" id="ARBA00008392"/>
    </source>
</evidence>
<evidence type="ECO:0000313" key="17">
    <source>
        <dbReference type="Proteomes" id="UP001353858"/>
    </source>
</evidence>
<comment type="cofactor">
    <cofactor evidence="1">
        <name>pyridoxal 5'-phosphate</name>
        <dbReference type="ChEBI" id="CHEBI:597326"/>
    </cofactor>
</comment>
<name>A0AAN7NYB3_9COLE</name>
<dbReference type="GO" id="GO:0004758">
    <property type="term" value="F:serine C-palmitoyltransferase activity"/>
    <property type="evidence" value="ECO:0007669"/>
    <property type="project" value="UniProtKB-EC"/>
</dbReference>
<dbReference type="EC" id="2.3.1.50" evidence="5"/>
<keyword evidence="6" id="KW-0808">Transferase</keyword>
<dbReference type="PANTHER" id="PTHR13693:SF2">
    <property type="entry name" value="SERINE PALMITOYLTRANSFERASE 1"/>
    <property type="match status" value="1"/>
</dbReference>
<dbReference type="InterPro" id="IPR015421">
    <property type="entry name" value="PyrdxlP-dep_Trfase_major"/>
</dbReference>
<keyword evidence="17" id="KW-1185">Reference proteome</keyword>
<proteinExistence type="inferred from homology"/>
<evidence type="ECO:0000256" key="3">
    <source>
        <dbReference type="ARBA" id="ARBA00004991"/>
    </source>
</evidence>
<keyword evidence="9" id="KW-0443">Lipid metabolism</keyword>
<comment type="caution">
    <text evidence="16">The sequence shown here is derived from an EMBL/GenBank/DDBJ whole genome shotgun (WGS) entry which is preliminary data.</text>
</comment>
<dbReference type="AlphaFoldDB" id="A0AAN7NYB3"/>
<evidence type="ECO:0000256" key="13">
    <source>
        <dbReference type="ARBA" id="ARBA00042649"/>
    </source>
</evidence>
<evidence type="ECO:0000256" key="10">
    <source>
        <dbReference type="ARBA" id="ARBA00023315"/>
    </source>
</evidence>
<dbReference type="GO" id="GO:0046513">
    <property type="term" value="P:ceramide biosynthetic process"/>
    <property type="evidence" value="ECO:0007669"/>
    <property type="project" value="TreeGrafter"/>
</dbReference>
<keyword evidence="14" id="KW-0472">Membrane</keyword>
<dbReference type="PANTHER" id="PTHR13693">
    <property type="entry name" value="CLASS II AMINOTRANSFERASE/8-AMINO-7-OXONONANOATE SYNTHASE"/>
    <property type="match status" value="1"/>
</dbReference>
<protein>
    <recommendedName>
        <fullName evidence="11">Serine palmitoyltransferase 1</fullName>
        <ecNumber evidence="5">2.3.1.50</ecNumber>
    </recommendedName>
    <alternativeName>
        <fullName evidence="12">Long chain base biosynthesis protein 1</fullName>
    </alternativeName>
    <alternativeName>
        <fullName evidence="13">Serine-palmitoyl-CoA transferase 1</fullName>
    </alternativeName>
</protein>
<dbReference type="Proteomes" id="UP001353858">
    <property type="component" value="Unassembled WGS sequence"/>
</dbReference>
<feature type="transmembrane region" description="Helical" evidence="14">
    <location>
        <begin position="12"/>
        <end position="27"/>
    </location>
</feature>
<keyword evidence="14" id="KW-1133">Transmembrane helix</keyword>
<evidence type="ECO:0000313" key="16">
    <source>
        <dbReference type="EMBL" id="KAK4871526.1"/>
    </source>
</evidence>
<evidence type="ECO:0000256" key="2">
    <source>
        <dbReference type="ARBA" id="ARBA00004760"/>
    </source>
</evidence>
<evidence type="ECO:0000256" key="5">
    <source>
        <dbReference type="ARBA" id="ARBA00013220"/>
    </source>
</evidence>
<comment type="pathway">
    <text evidence="2">Lipid metabolism; sphingolipid metabolism.</text>
</comment>
<keyword evidence="8" id="KW-0746">Sphingolipid metabolism</keyword>
<evidence type="ECO:0000256" key="7">
    <source>
        <dbReference type="ARBA" id="ARBA00022898"/>
    </source>
</evidence>
<evidence type="ECO:0000259" key="15">
    <source>
        <dbReference type="Pfam" id="PF00155"/>
    </source>
</evidence>
<dbReference type="Pfam" id="PF00155">
    <property type="entry name" value="Aminotran_1_2"/>
    <property type="match status" value="1"/>
</dbReference>
<evidence type="ECO:0000256" key="1">
    <source>
        <dbReference type="ARBA" id="ARBA00001933"/>
    </source>
</evidence>
<dbReference type="GO" id="GO:0046512">
    <property type="term" value="P:sphingosine biosynthetic process"/>
    <property type="evidence" value="ECO:0007669"/>
    <property type="project" value="TreeGrafter"/>
</dbReference>
<evidence type="ECO:0000256" key="6">
    <source>
        <dbReference type="ARBA" id="ARBA00022679"/>
    </source>
</evidence>
<comment type="pathway">
    <text evidence="3">Sphingolipid metabolism.</text>
</comment>
<organism evidence="16 17">
    <name type="scientific">Aquatica leii</name>
    <dbReference type="NCBI Taxonomy" id="1421715"/>
    <lineage>
        <taxon>Eukaryota</taxon>
        <taxon>Metazoa</taxon>
        <taxon>Ecdysozoa</taxon>
        <taxon>Arthropoda</taxon>
        <taxon>Hexapoda</taxon>
        <taxon>Insecta</taxon>
        <taxon>Pterygota</taxon>
        <taxon>Neoptera</taxon>
        <taxon>Endopterygota</taxon>
        <taxon>Coleoptera</taxon>
        <taxon>Polyphaga</taxon>
        <taxon>Elateriformia</taxon>
        <taxon>Elateroidea</taxon>
        <taxon>Lampyridae</taxon>
        <taxon>Luciolinae</taxon>
        <taxon>Aquatica</taxon>
    </lineage>
</organism>
<gene>
    <name evidence="16" type="ORF">RN001_015650</name>
</gene>
<keyword evidence="7" id="KW-0663">Pyridoxal phosphate</keyword>
<dbReference type="GO" id="GO:0016020">
    <property type="term" value="C:membrane"/>
    <property type="evidence" value="ECO:0007669"/>
    <property type="project" value="GOC"/>
</dbReference>
<feature type="domain" description="Aminotransferase class I/classII large" evidence="15">
    <location>
        <begin position="89"/>
        <end position="322"/>
    </location>
</feature>
<evidence type="ECO:0000256" key="11">
    <source>
        <dbReference type="ARBA" id="ARBA00041066"/>
    </source>
</evidence>
<dbReference type="GO" id="GO:0030170">
    <property type="term" value="F:pyridoxal phosphate binding"/>
    <property type="evidence" value="ECO:0007669"/>
    <property type="project" value="InterPro"/>
</dbReference>
<dbReference type="GO" id="GO:0005783">
    <property type="term" value="C:endoplasmic reticulum"/>
    <property type="evidence" value="ECO:0007669"/>
    <property type="project" value="TreeGrafter"/>
</dbReference>
<evidence type="ECO:0000256" key="8">
    <source>
        <dbReference type="ARBA" id="ARBA00022919"/>
    </source>
</evidence>
<dbReference type="InterPro" id="IPR015424">
    <property type="entry name" value="PyrdxlP-dep_Trfase"/>
</dbReference>
<dbReference type="EMBL" id="JARPUR010000008">
    <property type="protein sequence ID" value="KAK4871526.1"/>
    <property type="molecule type" value="Genomic_DNA"/>
</dbReference>
<evidence type="ECO:0000256" key="14">
    <source>
        <dbReference type="SAM" id="Phobius"/>
    </source>
</evidence>
<dbReference type="SUPFAM" id="SSF53383">
    <property type="entry name" value="PLP-dependent transferases"/>
    <property type="match status" value="1"/>
</dbReference>
<dbReference type="Gene3D" id="3.40.640.10">
    <property type="entry name" value="Type I PLP-dependent aspartate aminotransferase-like (Major domain)"/>
    <property type="match status" value="1"/>
</dbReference>
<comment type="similarity">
    <text evidence="4">Belongs to the class-II pyridoxal-phosphate-dependent aminotransferase family.</text>
</comment>
<reference evidence="17" key="1">
    <citation type="submission" date="2023-01" db="EMBL/GenBank/DDBJ databases">
        <title>Key to firefly adult light organ development and bioluminescence: homeobox transcription factors regulate luciferase expression and transportation to peroxisome.</title>
        <authorList>
            <person name="Fu X."/>
        </authorList>
    </citation>
    <scope>NUCLEOTIDE SEQUENCE [LARGE SCALE GENOMIC DNA]</scope>
</reference>
<evidence type="ECO:0000256" key="9">
    <source>
        <dbReference type="ARBA" id="ARBA00023098"/>
    </source>
</evidence>
<accession>A0AAN7NYB3</accession>
<dbReference type="InterPro" id="IPR004839">
    <property type="entry name" value="Aminotransferase_I/II_large"/>
</dbReference>
<evidence type="ECO:0000256" key="12">
    <source>
        <dbReference type="ARBA" id="ARBA00041765"/>
    </source>
</evidence>
<dbReference type="InterPro" id="IPR050087">
    <property type="entry name" value="AON_synthase_class-II"/>
</dbReference>
<keyword evidence="10" id="KW-0012">Acyltransferase</keyword>
<sequence>MDTFKENALNTIGPAIIVLVCTVFYLSKKKQPKKEINEELLNERILTYKPEPLIDYSKIHYDNKDIEIPAPDESIPGCLNLAKVNYFNFLNNHEFRKEAEVCIKKYGVGSCGPRGFYGTVDVHLTLESRLAKFLQMEESVLYSYGFSTISSAISAYCKKSDIIFCDEKISFAAAQGFLAAKSQVVYFKHNDTNDLEEKLKEYEKKGKHKKRMSKFLIVEGIYASTGTICPLPKLMEIREKYKLRIFIDESLSFGVLGKEGRGVTEHFGIDRSDVDMIMGSLEGSLGSIGGFGVGASIVVEHQRLSSLGYCFSASLPPFLSQVAVCALDIFENNPGIFGELETICVKVDRQLRSLEHYNVISDPLSPLKVITTKEVDNRFEKITLIHRVCTSKNIYMVNADGYLKLNVSIVLDDSDIEKLLTTLKEAALICNDN</sequence>
<keyword evidence="14" id="KW-0812">Transmembrane</keyword>